<keyword evidence="3" id="KW-1185">Reference proteome</keyword>
<feature type="region of interest" description="Disordered" evidence="1">
    <location>
        <begin position="17"/>
        <end position="41"/>
    </location>
</feature>
<sequence>MTNPTRALQTALCVDPNSVPEPAYNSQPSIITQGQGEDEQASGPLDLIELDNPVPKIASLHVSSSVPRPASLNALENGVDILPAESVAVSFNTGTAKVLANIAVAQPQASADNMPPILDLRFKGLRTALDGPERSTTRMNSVGSHDSSPTLSFDEIYGRVSITSQDKSVIGSETGQFTNTAAGSPNHDAKAWGKCMSNVDTSNANSGPTNLFDLIRRSPLSSQESSSAQSNDSHREPLSLSHGIRFHPKDDNNFSTRTRVMLFNLPKDILAATILSKIRGGVIISCTILDTVFAYSSPSAMIRFSTHSEAAFCVDHATTTPLVFAGQKALAQLVPTPSYPLAPEIYQNIVEHGHTRCLRINGFQRIKHSHVFRKYSNPQYIEYQAINDCGDWFVRFTSLRWASALWADLQYFRVANLGGGFMPDPCDVEESVDLAAWKTKSIQVMEGGRPDWKV</sequence>
<name>A0A8H3FF43_9LECA</name>
<evidence type="ECO:0000313" key="2">
    <source>
        <dbReference type="EMBL" id="CAF9923446.1"/>
    </source>
</evidence>
<comment type="caution">
    <text evidence="2">The sequence shown here is derived from an EMBL/GenBank/DDBJ whole genome shotgun (WGS) entry which is preliminary data.</text>
</comment>
<gene>
    <name evidence="2" type="ORF">GOMPHAMPRED_002841</name>
</gene>
<feature type="compositionally biased region" description="Polar residues" evidence="1">
    <location>
        <begin position="24"/>
        <end position="35"/>
    </location>
</feature>
<dbReference type="Proteomes" id="UP000664169">
    <property type="component" value="Unassembled WGS sequence"/>
</dbReference>
<dbReference type="AlphaFoldDB" id="A0A8H3FF43"/>
<feature type="compositionally biased region" description="Low complexity" evidence="1">
    <location>
        <begin position="222"/>
        <end position="231"/>
    </location>
</feature>
<feature type="region of interest" description="Disordered" evidence="1">
    <location>
        <begin position="222"/>
        <end position="244"/>
    </location>
</feature>
<dbReference type="EMBL" id="CAJPDQ010000019">
    <property type="protein sequence ID" value="CAF9923446.1"/>
    <property type="molecule type" value="Genomic_DNA"/>
</dbReference>
<protein>
    <submittedName>
        <fullName evidence="2">Uncharacterized protein</fullName>
    </submittedName>
</protein>
<evidence type="ECO:0000313" key="3">
    <source>
        <dbReference type="Proteomes" id="UP000664169"/>
    </source>
</evidence>
<organism evidence="2 3">
    <name type="scientific">Gomphillus americanus</name>
    <dbReference type="NCBI Taxonomy" id="1940652"/>
    <lineage>
        <taxon>Eukaryota</taxon>
        <taxon>Fungi</taxon>
        <taxon>Dikarya</taxon>
        <taxon>Ascomycota</taxon>
        <taxon>Pezizomycotina</taxon>
        <taxon>Lecanoromycetes</taxon>
        <taxon>OSLEUM clade</taxon>
        <taxon>Ostropomycetidae</taxon>
        <taxon>Ostropales</taxon>
        <taxon>Graphidaceae</taxon>
        <taxon>Gomphilloideae</taxon>
        <taxon>Gomphillus</taxon>
    </lineage>
</organism>
<evidence type="ECO:0000256" key="1">
    <source>
        <dbReference type="SAM" id="MobiDB-lite"/>
    </source>
</evidence>
<proteinExistence type="predicted"/>
<dbReference type="OrthoDB" id="5244622at2759"/>
<accession>A0A8H3FF43</accession>
<reference evidence="2" key="1">
    <citation type="submission" date="2021-03" db="EMBL/GenBank/DDBJ databases">
        <authorList>
            <person name="Tagirdzhanova G."/>
        </authorList>
    </citation>
    <scope>NUCLEOTIDE SEQUENCE</scope>
</reference>